<evidence type="ECO:0000256" key="14">
    <source>
        <dbReference type="ARBA" id="ARBA00049057"/>
    </source>
</evidence>
<protein>
    <recommendedName>
        <fullName evidence="5 15">Phosphoribosylformylglycinamidine cyclo-ligase</fullName>
        <ecNumber evidence="4 15">6.3.3.1</ecNumber>
    </recommendedName>
    <alternativeName>
        <fullName evidence="12 15">AIR synthase</fullName>
    </alternativeName>
    <alternativeName>
        <fullName evidence="13 15">AIRS</fullName>
    </alternativeName>
    <alternativeName>
        <fullName evidence="11 15">Phosphoribosyl-aminoimidazole synthetase</fullName>
    </alternativeName>
</protein>
<evidence type="ECO:0000256" key="7">
    <source>
        <dbReference type="ARBA" id="ARBA00022598"/>
    </source>
</evidence>
<feature type="domain" description="PurM-like C-terminal" evidence="18">
    <location>
        <begin position="203"/>
        <end position="366"/>
    </location>
</feature>
<dbReference type="GO" id="GO:0004641">
    <property type="term" value="F:phosphoribosylformylglycinamidine cyclo-ligase activity"/>
    <property type="evidence" value="ECO:0007669"/>
    <property type="project" value="UniProtKB-UniRule"/>
</dbReference>
<organism evidence="19 20">
    <name type="scientific">Roseospira goensis</name>
    <dbReference type="NCBI Taxonomy" id="391922"/>
    <lineage>
        <taxon>Bacteria</taxon>
        <taxon>Pseudomonadati</taxon>
        <taxon>Pseudomonadota</taxon>
        <taxon>Alphaproteobacteria</taxon>
        <taxon>Rhodospirillales</taxon>
        <taxon>Rhodospirillaceae</taxon>
        <taxon>Roseospira</taxon>
    </lineage>
</organism>
<dbReference type="Pfam" id="PF02769">
    <property type="entry name" value="AIRS_C"/>
    <property type="match status" value="1"/>
</dbReference>
<dbReference type="GO" id="GO:0046084">
    <property type="term" value="P:adenine biosynthetic process"/>
    <property type="evidence" value="ECO:0007669"/>
    <property type="project" value="TreeGrafter"/>
</dbReference>
<dbReference type="RefSeq" id="WP_184435663.1">
    <property type="nucleotide sequence ID" value="NZ_JACIGI010000019.1"/>
</dbReference>
<dbReference type="GO" id="GO:0006189">
    <property type="term" value="P:'de novo' IMP biosynthetic process"/>
    <property type="evidence" value="ECO:0007669"/>
    <property type="project" value="UniProtKB-UniRule"/>
</dbReference>
<dbReference type="GO" id="GO:0005829">
    <property type="term" value="C:cytosol"/>
    <property type="evidence" value="ECO:0007669"/>
    <property type="project" value="TreeGrafter"/>
</dbReference>
<accession>A0A7W6WL07</accession>
<dbReference type="InterPro" id="IPR016188">
    <property type="entry name" value="PurM-like_N"/>
</dbReference>
<evidence type="ECO:0000256" key="5">
    <source>
        <dbReference type="ARBA" id="ARBA00020367"/>
    </source>
</evidence>
<evidence type="ECO:0000256" key="3">
    <source>
        <dbReference type="ARBA" id="ARBA00010280"/>
    </source>
</evidence>
<evidence type="ECO:0000256" key="1">
    <source>
        <dbReference type="ARBA" id="ARBA00004496"/>
    </source>
</evidence>
<evidence type="ECO:0000256" key="9">
    <source>
        <dbReference type="ARBA" id="ARBA00022755"/>
    </source>
</evidence>
<dbReference type="Proteomes" id="UP000555728">
    <property type="component" value="Unassembled WGS sequence"/>
</dbReference>
<dbReference type="Gene3D" id="3.90.650.10">
    <property type="entry name" value="PurM-like C-terminal domain"/>
    <property type="match status" value="1"/>
</dbReference>
<evidence type="ECO:0000256" key="6">
    <source>
        <dbReference type="ARBA" id="ARBA00022490"/>
    </source>
</evidence>
<evidence type="ECO:0000256" key="13">
    <source>
        <dbReference type="ARBA" id="ARBA00033093"/>
    </source>
</evidence>
<feature type="region of interest" description="Disordered" evidence="16">
    <location>
        <begin position="1"/>
        <end position="24"/>
    </location>
</feature>
<evidence type="ECO:0000256" key="11">
    <source>
        <dbReference type="ARBA" id="ARBA00031908"/>
    </source>
</evidence>
<name>A0A7W6WL07_9PROT</name>
<evidence type="ECO:0000256" key="8">
    <source>
        <dbReference type="ARBA" id="ARBA00022741"/>
    </source>
</evidence>
<evidence type="ECO:0000313" key="19">
    <source>
        <dbReference type="EMBL" id="MBB4286635.1"/>
    </source>
</evidence>
<evidence type="ECO:0000259" key="17">
    <source>
        <dbReference type="Pfam" id="PF00586"/>
    </source>
</evidence>
<evidence type="ECO:0000256" key="10">
    <source>
        <dbReference type="ARBA" id="ARBA00022840"/>
    </source>
</evidence>
<comment type="pathway">
    <text evidence="2 15">Purine metabolism; IMP biosynthesis via de novo pathway; 5-amino-1-(5-phospho-D-ribosyl)imidazole from N(2)-formyl-N(1)-(5-phospho-D-ribosyl)glycinamide: step 2/2.</text>
</comment>
<dbReference type="InterPro" id="IPR010918">
    <property type="entry name" value="PurM-like_C_dom"/>
</dbReference>
<dbReference type="HAMAP" id="MF_00741">
    <property type="entry name" value="AIRS"/>
    <property type="match status" value="1"/>
</dbReference>
<dbReference type="CDD" id="cd02196">
    <property type="entry name" value="PurM"/>
    <property type="match status" value="1"/>
</dbReference>
<dbReference type="EC" id="6.3.3.1" evidence="4 15"/>
<dbReference type="SUPFAM" id="SSF56042">
    <property type="entry name" value="PurM C-terminal domain-like"/>
    <property type="match status" value="1"/>
</dbReference>
<comment type="caution">
    <text evidence="19">The sequence shown here is derived from an EMBL/GenBank/DDBJ whole genome shotgun (WGS) entry which is preliminary data.</text>
</comment>
<dbReference type="GO" id="GO:0005524">
    <property type="term" value="F:ATP binding"/>
    <property type="evidence" value="ECO:0007669"/>
    <property type="project" value="UniProtKB-KW"/>
</dbReference>
<evidence type="ECO:0000256" key="2">
    <source>
        <dbReference type="ARBA" id="ARBA00004686"/>
    </source>
</evidence>
<evidence type="ECO:0000256" key="15">
    <source>
        <dbReference type="HAMAP-Rule" id="MF_00741"/>
    </source>
</evidence>
<sequence length="380" mass="38706">MVRPSRSGPSVSVREAAISTPFQSDGPRDGGLTYKAAGVDIAAGDALVRAIAPLARATARPGAEAALGGFGAVFDPAGAGFRDPLLVAATDGVGTKLRIAIETGRHAGIGQDLVAMCVNDLVVQGAEPLFFLDYYATARLDVETARAVVAGIADGCRQAGCALVGGETAEMPGLYAAGDYDLAGFAVGAVERDQLLTGDRVAAGDVLLGLAASGLHSNGFSLVRRVVADRGLAWDAPAPFEPGRSLGEAVLAPTRIYVAACLDAVRSGAVHALAHITGGGFVENIPRVLPAGLAAALDVHALPLPPVFRWVQQAGGIAPTEMARTFNCGIGMVAVVAPDRVDETLTRLAGHGEAARVIGRVAAREDGPAVRLDGLDEAWA</sequence>
<feature type="compositionally biased region" description="Low complexity" evidence="16">
    <location>
        <begin position="1"/>
        <end position="14"/>
    </location>
</feature>
<dbReference type="SUPFAM" id="SSF55326">
    <property type="entry name" value="PurM N-terminal domain-like"/>
    <property type="match status" value="1"/>
</dbReference>
<keyword evidence="20" id="KW-1185">Reference proteome</keyword>
<dbReference type="NCBIfam" id="TIGR00878">
    <property type="entry name" value="purM"/>
    <property type="match status" value="1"/>
</dbReference>
<proteinExistence type="inferred from homology"/>
<evidence type="ECO:0000256" key="16">
    <source>
        <dbReference type="SAM" id="MobiDB-lite"/>
    </source>
</evidence>
<dbReference type="InterPro" id="IPR036676">
    <property type="entry name" value="PurM-like_C_sf"/>
</dbReference>
<feature type="domain" description="PurM-like N-terminal" evidence="17">
    <location>
        <begin position="85"/>
        <end position="190"/>
    </location>
</feature>
<dbReference type="Gene3D" id="3.30.1330.10">
    <property type="entry name" value="PurM-like, N-terminal domain"/>
    <property type="match status" value="1"/>
</dbReference>
<dbReference type="FunFam" id="3.90.650.10:FF:000011">
    <property type="entry name" value="Phosphoribosylformylglycinamidine cyclo-ligase"/>
    <property type="match status" value="1"/>
</dbReference>
<comment type="subcellular location">
    <subcellularLocation>
        <location evidence="1 15">Cytoplasm</location>
    </subcellularLocation>
</comment>
<evidence type="ECO:0000256" key="12">
    <source>
        <dbReference type="ARBA" id="ARBA00032931"/>
    </source>
</evidence>
<dbReference type="EMBL" id="JACIGI010000019">
    <property type="protein sequence ID" value="MBB4286635.1"/>
    <property type="molecule type" value="Genomic_DNA"/>
</dbReference>
<evidence type="ECO:0000313" key="20">
    <source>
        <dbReference type="Proteomes" id="UP000555728"/>
    </source>
</evidence>
<dbReference type="FunFam" id="3.30.1330.10:FF:000001">
    <property type="entry name" value="Phosphoribosylformylglycinamidine cyclo-ligase"/>
    <property type="match status" value="1"/>
</dbReference>
<dbReference type="InterPro" id="IPR004733">
    <property type="entry name" value="PurM_cligase"/>
</dbReference>
<keyword evidence="6 15" id="KW-0963">Cytoplasm</keyword>
<gene>
    <name evidence="15" type="primary">purM</name>
    <name evidence="19" type="ORF">GGD88_002370</name>
</gene>
<dbReference type="AlphaFoldDB" id="A0A7W6WL07"/>
<keyword evidence="10 15" id="KW-0067">ATP-binding</keyword>
<dbReference type="Pfam" id="PF00586">
    <property type="entry name" value="AIRS"/>
    <property type="match status" value="1"/>
</dbReference>
<comment type="similarity">
    <text evidence="3 15">Belongs to the AIR synthase family.</text>
</comment>
<keyword evidence="7 15" id="KW-0436">Ligase</keyword>
<dbReference type="InterPro" id="IPR036921">
    <property type="entry name" value="PurM-like_N_sf"/>
</dbReference>
<keyword evidence="9 15" id="KW-0658">Purine biosynthesis</keyword>
<evidence type="ECO:0000256" key="4">
    <source>
        <dbReference type="ARBA" id="ARBA00013047"/>
    </source>
</evidence>
<keyword evidence="8 15" id="KW-0547">Nucleotide-binding</keyword>
<reference evidence="19 20" key="1">
    <citation type="submission" date="2020-08" db="EMBL/GenBank/DDBJ databases">
        <title>Genome sequencing of Purple Non-Sulfur Bacteria from various extreme environments.</title>
        <authorList>
            <person name="Mayer M."/>
        </authorList>
    </citation>
    <scope>NUCLEOTIDE SEQUENCE [LARGE SCALE GENOMIC DNA]</scope>
    <source>
        <strain evidence="19 20">JA135</strain>
    </source>
</reference>
<dbReference type="PANTHER" id="PTHR10520">
    <property type="entry name" value="TRIFUNCTIONAL PURINE BIOSYNTHETIC PROTEIN ADENOSINE-3-RELATED"/>
    <property type="match status" value="1"/>
</dbReference>
<dbReference type="UniPathway" id="UPA00074">
    <property type="reaction ID" value="UER00129"/>
</dbReference>
<comment type="catalytic activity">
    <reaction evidence="14 15">
        <text>2-formamido-N(1)-(5-O-phospho-beta-D-ribosyl)acetamidine + ATP = 5-amino-1-(5-phospho-beta-D-ribosyl)imidazole + ADP + phosphate + H(+)</text>
        <dbReference type="Rhea" id="RHEA:23032"/>
        <dbReference type="ChEBI" id="CHEBI:15378"/>
        <dbReference type="ChEBI" id="CHEBI:30616"/>
        <dbReference type="ChEBI" id="CHEBI:43474"/>
        <dbReference type="ChEBI" id="CHEBI:137981"/>
        <dbReference type="ChEBI" id="CHEBI:147287"/>
        <dbReference type="ChEBI" id="CHEBI:456216"/>
        <dbReference type="EC" id="6.3.3.1"/>
    </reaction>
</comment>
<dbReference type="GO" id="GO:0004637">
    <property type="term" value="F:phosphoribosylamine-glycine ligase activity"/>
    <property type="evidence" value="ECO:0007669"/>
    <property type="project" value="TreeGrafter"/>
</dbReference>
<evidence type="ECO:0000259" key="18">
    <source>
        <dbReference type="Pfam" id="PF02769"/>
    </source>
</evidence>
<dbReference type="PANTHER" id="PTHR10520:SF12">
    <property type="entry name" value="TRIFUNCTIONAL PURINE BIOSYNTHETIC PROTEIN ADENOSINE-3"/>
    <property type="match status" value="1"/>
</dbReference>